<accession>A0A9N8YS92</accession>
<comment type="caution">
    <text evidence="2">The sequence shown here is derived from an EMBL/GenBank/DDBJ whole genome shotgun (WGS) entry which is preliminary data.</text>
</comment>
<dbReference type="EMBL" id="CAJVPL010000084">
    <property type="protein sequence ID" value="CAG8444111.1"/>
    <property type="molecule type" value="Genomic_DNA"/>
</dbReference>
<evidence type="ECO:0000313" key="3">
    <source>
        <dbReference type="Proteomes" id="UP000789831"/>
    </source>
</evidence>
<dbReference type="Proteomes" id="UP000789831">
    <property type="component" value="Unassembled WGS sequence"/>
</dbReference>
<dbReference type="OrthoDB" id="2427056at2759"/>
<dbReference type="AlphaFoldDB" id="A0A9N8YS92"/>
<dbReference type="InterPro" id="IPR036910">
    <property type="entry name" value="HMG_box_dom_sf"/>
</dbReference>
<evidence type="ECO:0000313" key="2">
    <source>
        <dbReference type="EMBL" id="CAG8444111.1"/>
    </source>
</evidence>
<protein>
    <submittedName>
        <fullName evidence="2">4287_t:CDS:1</fullName>
    </submittedName>
</protein>
<dbReference type="Gene3D" id="1.10.30.10">
    <property type="entry name" value="High mobility group box domain"/>
    <property type="match status" value="1"/>
</dbReference>
<proteinExistence type="predicted"/>
<reference evidence="2" key="1">
    <citation type="submission" date="2021-06" db="EMBL/GenBank/DDBJ databases">
        <authorList>
            <person name="Kallberg Y."/>
            <person name="Tangrot J."/>
            <person name="Rosling A."/>
        </authorList>
    </citation>
    <scope>NUCLEOTIDE SEQUENCE</scope>
    <source>
        <strain evidence="2">MT106</strain>
    </source>
</reference>
<feature type="region of interest" description="Disordered" evidence="1">
    <location>
        <begin position="111"/>
        <end position="132"/>
    </location>
</feature>
<dbReference type="SUPFAM" id="SSF47095">
    <property type="entry name" value="HMG-box"/>
    <property type="match status" value="1"/>
</dbReference>
<gene>
    <name evidence="2" type="ORF">AGERDE_LOCUS1289</name>
</gene>
<keyword evidence="3" id="KW-1185">Reference proteome</keyword>
<sequence length="168" mass="19381">MSDLKIIFEFNQPKKKNVAAEEPKNLNVEWPPHFDFETLFRNPKRKKSSPNAFILFRIKYLESLQQVGVNWPMPIVSRMAAAAWKRQTDDVKTKYESLACDANLHWAKWNPKPSRGSNVKKPGGQRRRSQQQTVNTVLNYPVSYSSPAYFVEVDTSNSQIFGAEMNSE</sequence>
<name>A0A9N8YS92_9GLOM</name>
<organism evidence="2 3">
    <name type="scientific">Ambispora gerdemannii</name>
    <dbReference type="NCBI Taxonomy" id="144530"/>
    <lineage>
        <taxon>Eukaryota</taxon>
        <taxon>Fungi</taxon>
        <taxon>Fungi incertae sedis</taxon>
        <taxon>Mucoromycota</taxon>
        <taxon>Glomeromycotina</taxon>
        <taxon>Glomeromycetes</taxon>
        <taxon>Archaeosporales</taxon>
        <taxon>Ambisporaceae</taxon>
        <taxon>Ambispora</taxon>
    </lineage>
</organism>
<evidence type="ECO:0000256" key="1">
    <source>
        <dbReference type="SAM" id="MobiDB-lite"/>
    </source>
</evidence>